<organism evidence="1 2">
    <name type="scientific">Wickerhamomyces pijperi</name>
    <name type="common">Yeast</name>
    <name type="synonym">Pichia pijperi</name>
    <dbReference type="NCBI Taxonomy" id="599730"/>
    <lineage>
        <taxon>Eukaryota</taxon>
        <taxon>Fungi</taxon>
        <taxon>Dikarya</taxon>
        <taxon>Ascomycota</taxon>
        <taxon>Saccharomycotina</taxon>
        <taxon>Saccharomycetes</taxon>
        <taxon>Phaffomycetales</taxon>
        <taxon>Wickerhamomycetaceae</taxon>
        <taxon>Wickerhamomyces</taxon>
    </lineage>
</organism>
<evidence type="ECO:0000313" key="2">
    <source>
        <dbReference type="Proteomes" id="UP000774326"/>
    </source>
</evidence>
<reference evidence="1" key="1">
    <citation type="journal article" date="2021" name="Open Biol.">
        <title>Shared evolutionary footprints suggest mitochondrial oxidative damage underlies multiple complex I losses in fungi.</title>
        <authorList>
            <person name="Schikora-Tamarit M.A."/>
            <person name="Marcet-Houben M."/>
            <person name="Nosek J."/>
            <person name="Gabaldon T."/>
        </authorList>
    </citation>
    <scope>NUCLEOTIDE SEQUENCE</scope>
    <source>
        <strain evidence="1">CBS2887</strain>
    </source>
</reference>
<proteinExistence type="predicted"/>
<name>A0A9P8QCD5_WICPI</name>
<sequence>MAKSPQKRLNAKDEESRTYRIALSDTRRQPEVRAQNTVDFQNSCLTACQSLDNIQGRLWKTHLIEHQGQKANLTVVNHVVRHGKESLVPYVRQEFEDGIVQSDGPEISERFGEMVLGFGQQSNNDLGKVQRESACLHNPISNRS</sequence>
<comment type="caution">
    <text evidence="1">The sequence shown here is derived from an EMBL/GenBank/DDBJ whole genome shotgun (WGS) entry which is preliminary data.</text>
</comment>
<dbReference type="Proteomes" id="UP000774326">
    <property type="component" value="Unassembled WGS sequence"/>
</dbReference>
<dbReference type="EMBL" id="JAEUBG010001091">
    <property type="protein sequence ID" value="KAH3686952.1"/>
    <property type="molecule type" value="Genomic_DNA"/>
</dbReference>
<keyword evidence="2" id="KW-1185">Reference proteome</keyword>
<reference evidence="1" key="2">
    <citation type="submission" date="2021-01" db="EMBL/GenBank/DDBJ databases">
        <authorList>
            <person name="Schikora-Tamarit M.A."/>
        </authorList>
    </citation>
    <scope>NUCLEOTIDE SEQUENCE</scope>
    <source>
        <strain evidence="1">CBS2887</strain>
    </source>
</reference>
<protein>
    <submittedName>
        <fullName evidence="1">Uncharacterized protein</fullName>
    </submittedName>
</protein>
<evidence type="ECO:0000313" key="1">
    <source>
        <dbReference type="EMBL" id="KAH3686952.1"/>
    </source>
</evidence>
<gene>
    <name evidence="1" type="ORF">WICPIJ_002068</name>
</gene>
<dbReference type="AlphaFoldDB" id="A0A9P8QCD5"/>
<accession>A0A9P8QCD5</accession>